<evidence type="ECO:0000256" key="2">
    <source>
        <dbReference type="ARBA" id="ARBA00023125"/>
    </source>
</evidence>
<dbReference type="PANTHER" id="PTHR30055">
    <property type="entry name" value="HTH-TYPE TRANSCRIPTIONAL REGULATOR RUTR"/>
    <property type="match status" value="1"/>
</dbReference>
<feature type="DNA-binding region" description="H-T-H motif" evidence="4">
    <location>
        <begin position="22"/>
        <end position="41"/>
    </location>
</feature>
<proteinExistence type="predicted"/>
<gene>
    <name evidence="6" type="ORF">GCM10011409_07040</name>
</gene>
<keyword evidence="2 4" id="KW-0238">DNA-binding</keyword>
<keyword evidence="3" id="KW-0804">Transcription</keyword>
<dbReference type="SUPFAM" id="SSF46689">
    <property type="entry name" value="Homeodomain-like"/>
    <property type="match status" value="1"/>
</dbReference>
<feature type="domain" description="HTH tetR-type" evidence="5">
    <location>
        <begin position="1"/>
        <end position="59"/>
    </location>
</feature>
<dbReference type="PRINTS" id="PR00455">
    <property type="entry name" value="HTHTETR"/>
</dbReference>
<evidence type="ECO:0000256" key="3">
    <source>
        <dbReference type="ARBA" id="ARBA00023163"/>
    </source>
</evidence>
<dbReference type="GO" id="GO:0003700">
    <property type="term" value="F:DNA-binding transcription factor activity"/>
    <property type="evidence" value="ECO:0007669"/>
    <property type="project" value="TreeGrafter"/>
</dbReference>
<dbReference type="Pfam" id="PF00440">
    <property type="entry name" value="TetR_N"/>
    <property type="match status" value="1"/>
</dbReference>
<reference evidence="6" key="2">
    <citation type="submission" date="2020-09" db="EMBL/GenBank/DDBJ databases">
        <authorList>
            <person name="Sun Q."/>
            <person name="Zhou Y."/>
        </authorList>
    </citation>
    <scope>NUCLEOTIDE SEQUENCE</scope>
    <source>
        <strain evidence="6">CGMCC 1.15454</strain>
    </source>
</reference>
<reference evidence="6" key="1">
    <citation type="journal article" date="2014" name="Int. J. Syst. Evol. Microbiol.">
        <title>Complete genome sequence of Corynebacterium casei LMG S-19264T (=DSM 44701T), isolated from a smear-ripened cheese.</title>
        <authorList>
            <consortium name="US DOE Joint Genome Institute (JGI-PGF)"/>
            <person name="Walter F."/>
            <person name="Albersmeier A."/>
            <person name="Kalinowski J."/>
            <person name="Ruckert C."/>
        </authorList>
    </citation>
    <scope>NUCLEOTIDE SEQUENCE</scope>
    <source>
        <strain evidence="6">CGMCC 1.15454</strain>
    </source>
</reference>
<dbReference type="InterPro" id="IPR009057">
    <property type="entry name" value="Homeodomain-like_sf"/>
</dbReference>
<name>A0A9W5X493_9BACI</name>
<evidence type="ECO:0000256" key="4">
    <source>
        <dbReference type="PROSITE-ProRule" id="PRU00335"/>
    </source>
</evidence>
<evidence type="ECO:0000313" key="6">
    <source>
        <dbReference type="EMBL" id="GGB32237.1"/>
    </source>
</evidence>
<dbReference type="AlphaFoldDB" id="A0A9W5X493"/>
<dbReference type="PROSITE" id="PS50977">
    <property type="entry name" value="HTH_TETR_2"/>
    <property type="match status" value="1"/>
</dbReference>
<evidence type="ECO:0000256" key="1">
    <source>
        <dbReference type="ARBA" id="ARBA00023015"/>
    </source>
</evidence>
<dbReference type="RefSeq" id="WP_188724668.1">
    <property type="nucleotide sequence ID" value="NZ_BMJD01000003.1"/>
</dbReference>
<dbReference type="Proteomes" id="UP000621492">
    <property type="component" value="Unassembled WGS sequence"/>
</dbReference>
<comment type="caution">
    <text evidence="6">The sequence shown here is derived from an EMBL/GenBank/DDBJ whole genome shotgun (WGS) entry which is preliminary data.</text>
</comment>
<evidence type="ECO:0000259" key="5">
    <source>
        <dbReference type="PROSITE" id="PS50977"/>
    </source>
</evidence>
<dbReference type="InterPro" id="IPR050109">
    <property type="entry name" value="HTH-type_TetR-like_transc_reg"/>
</dbReference>
<dbReference type="GO" id="GO:0000976">
    <property type="term" value="F:transcription cis-regulatory region binding"/>
    <property type="evidence" value="ECO:0007669"/>
    <property type="project" value="TreeGrafter"/>
</dbReference>
<keyword evidence="7" id="KW-1185">Reference proteome</keyword>
<dbReference type="Gene3D" id="1.10.357.10">
    <property type="entry name" value="Tetracycline Repressor, domain 2"/>
    <property type="match status" value="1"/>
</dbReference>
<dbReference type="EMBL" id="BMJD01000003">
    <property type="protein sequence ID" value="GGB32237.1"/>
    <property type="molecule type" value="Genomic_DNA"/>
</dbReference>
<dbReference type="PANTHER" id="PTHR30055:SF234">
    <property type="entry name" value="HTH-TYPE TRANSCRIPTIONAL REGULATOR BETI"/>
    <property type="match status" value="1"/>
</dbReference>
<dbReference type="Gene3D" id="1.10.10.60">
    <property type="entry name" value="Homeodomain-like"/>
    <property type="match status" value="1"/>
</dbReference>
<accession>A0A9W5X493</accession>
<evidence type="ECO:0000313" key="7">
    <source>
        <dbReference type="Proteomes" id="UP000621492"/>
    </source>
</evidence>
<protein>
    <recommendedName>
        <fullName evidence="5">HTH tetR-type domain-containing protein</fullName>
    </recommendedName>
</protein>
<organism evidence="6 7">
    <name type="scientific">Lentibacillus populi</name>
    <dbReference type="NCBI Taxonomy" id="1827502"/>
    <lineage>
        <taxon>Bacteria</taxon>
        <taxon>Bacillati</taxon>
        <taxon>Bacillota</taxon>
        <taxon>Bacilli</taxon>
        <taxon>Bacillales</taxon>
        <taxon>Bacillaceae</taxon>
        <taxon>Lentibacillus</taxon>
    </lineage>
</organism>
<keyword evidence="1" id="KW-0805">Transcription regulation</keyword>
<dbReference type="InterPro" id="IPR001647">
    <property type="entry name" value="HTH_TetR"/>
</dbReference>
<sequence length="197" mass="22616">MRKKLIDAALRHYSLHGYQGATMRKIATDVGIKPASIYFFYKNKEALFIDAFQQLLDNHFHAMERALQENKDKPIEQILSAMLHGSVTHHKDDEPGTKAYISLVTAPIPEIKQHLTSHMQRYNDWLVDSLEAALKSSYPLMPSREVARVIKQFVLIGNGVFWGINLYEGKDFAEQVDLADQMIQTLVLELNQNYQNI</sequence>